<keyword evidence="2" id="KW-1185">Reference proteome</keyword>
<sequence length="246" mass="25868">MPYSDFAEPAQRLMTPEPHSTDILGQPFSNITVALDWLSLSHMINELVKQTTGQDVFGDAAMALSGDWESVWRSAGALRNLAAAFQDIGSNVTKGNLELDGDWDGNAADAAFVYFSDLGSALSEQYGPLMRLAEAYETAAEGTYRLQEGVSGILKDLMDSAAIAVIAASAGTAAIETGVGFVTGWAIAAYEAHRIIELTNDARKLIATASALVNGISGTIQSAAADVNVMVEQLPGAPYAHPGEAR</sequence>
<evidence type="ECO:0008006" key="3">
    <source>
        <dbReference type="Google" id="ProtNLM"/>
    </source>
</evidence>
<dbReference type="InterPro" id="IPR036689">
    <property type="entry name" value="ESAT-6-like_sf"/>
</dbReference>
<name>A0ABQ3X1P3_9ACTN</name>
<comment type="caution">
    <text evidence="1">The sequence shown here is derived from an EMBL/GenBank/DDBJ whole genome shotgun (WGS) entry which is preliminary data.</text>
</comment>
<evidence type="ECO:0000313" key="1">
    <source>
        <dbReference type="EMBL" id="GID52449.1"/>
    </source>
</evidence>
<protein>
    <recommendedName>
        <fullName evidence="3">WXG100 family type VII secretion target</fullName>
    </recommendedName>
</protein>
<proteinExistence type="predicted"/>
<dbReference type="SUPFAM" id="SSF140453">
    <property type="entry name" value="EsxAB dimer-like"/>
    <property type="match status" value="1"/>
</dbReference>
<evidence type="ECO:0000313" key="2">
    <source>
        <dbReference type="Proteomes" id="UP000612282"/>
    </source>
</evidence>
<dbReference type="RefSeq" id="WP_203793258.1">
    <property type="nucleotide sequence ID" value="NZ_BAAAQE010000097.1"/>
</dbReference>
<accession>A0ABQ3X1P3</accession>
<gene>
    <name evidence="1" type="ORF">Aco03nite_008530</name>
</gene>
<organism evidence="1 2">
    <name type="scientific">Actinoplanes couchii</name>
    <dbReference type="NCBI Taxonomy" id="403638"/>
    <lineage>
        <taxon>Bacteria</taxon>
        <taxon>Bacillati</taxon>
        <taxon>Actinomycetota</taxon>
        <taxon>Actinomycetes</taxon>
        <taxon>Micromonosporales</taxon>
        <taxon>Micromonosporaceae</taxon>
        <taxon>Actinoplanes</taxon>
    </lineage>
</organism>
<dbReference type="Proteomes" id="UP000612282">
    <property type="component" value="Unassembled WGS sequence"/>
</dbReference>
<reference evidence="1 2" key="1">
    <citation type="submission" date="2021-01" db="EMBL/GenBank/DDBJ databases">
        <title>Whole genome shotgun sequence of Actinoplanes couchii NBRC 106145.</title>
        <authorList>
            <person name="Komaki H."/>
            <person name="Tamura T."/>
        </authorList>
    </citation>
    <scope>NUCLEOTIDE SEQUENCE [LARGE SCALE GENOMIC DNA]</scope>
    <source>
        <strain evidence="1 2">NBRC 106145</strain>
    </source>
</reference>
<dbReference type="EMBL" id="BOMG01000019">
    <property type="protein sequence ID" value="GID52449.1"/>
    <property type="molecule type" value="Genomic_DNA"/>
</dbReference>